<organism evidence="4 5">
    <name type="scientific">Actinacidiphila rubida</name>
    <dbReference type="NCBI Taxonomy" id="310780"/>
    <lineage>
        <taxon>Bacteria</taxon>
        <taxon>Bacillati</taxon>
        <taxon>Actinomycetota</taxon>
        <taxon>Actinomycetes</taxon>
        <taxon>Kitasatosporales</taxon>
        <taxon>Streptomycetaceae</taxon>
        <taxon>Actinacidiphila</taxon>
    </lineage>
</organism>
<dbReference type="PANTHER" id="PTHR43156">
    <property type="entry name" value="STAGE II SPORULATION PROTEIN E-RELATED"/>
    <property type="match status" value="1"/>
</dbReference>
<proteinExistence type="predicted"/>
<feature type="domain" description="PPM-type phosphatase" evidence="3">
    <location>
        <begin position="141"/>
        <end position="365"/>
    </location>
</feature>
<accession>A0A1H8LUU8</accession>
<dbReference type="Gene3D" id="3.60.40.10">
    <property type="entry name" value="PPM-type phosphatase domain"/>
    <property type="match status" value="1"/>
</dbReference>
<keyword evidence="1" id="KW-0378">Hydrolase</keyword>
<evidence type="ECO:0000313" key="5">
    <source>
        <dbReference type="Proteomes" id="UP000181951"/>
    </source>
</evidence>
<evidence type="ECO:0000256" key="1">
    <source>
        <dbReference type="ARBA" id="ARBA00022801"/>
    </source>
</evidence>
<dbReference type="Pfam" id="PF07228">
    <property type="entry name" value="SpoIIE"/>
    <property type="match status" value="1"/>
</dbReference>
<dbReference type="OrthoDB" id="311904at2"/>
<keyword evidence="2" id="KW-1133">Transmembrane helix</keyword>
<dbReference type="GO" id="GO:0016791">
    <property type="term" value="F:phosphatase activity"/>
    <property type="evidence" value="ECO:0007669"/>
    <property type="project" value="TreeGrafter"/>
</dbReference>
<name>A0A1H8LUU8_9ACTN</name>
<dbReference type="InterPro" id="IPR001932">
    <property type="entry name" value="PPM-type_phosphatase-like_dom"/>
</dbReference>
<sequence length="374" mass="39410">MRSQPRGGSGSWQQNRGLVWVPVVLILVITLADVMAPQDIHLGPLLIVAPALTASFGGSRLTAAMGALAFGALLAISAARNSIFTANHESQLMSLLLITVFTVIFTRVRERHHAELEQVRSVAEAAQQVVLHPLPERIGALQLASTYQAAADQARIGGDLYAAVRARGGTRLLIGDVRGKGLGAVEDAALLLGAFRSAAHHELPLPELQQELEATVAWGLAQQAGEEPFAEESFITAALIDVPDDAPVVHILNSGHPAPLRLRCGQVDKLTPGEFAPPIGVGLAVPGAAAVDTFPFAAGDMLLLYTDGATEARDAHGRFYPLSERLALFGECGSPRELVARVRDDLLDYSEGELGDDAALVAAMRAPARPAPGP</sequence>
<dbReference type="PANTHER" id="PTHR43156:SF2">
    <property type="entry name" value="STAGE II SPORULATION PROTEIN E"/>
    <property type="match status" value="1"/>
</dbReference>
<dbReference type="AlphaFoldDB" id="A0A1H8LUU8"/>
<evidence type="ECO:0000259" key="3">
    <source>
        <dbReference type="SMART" id="SM00331"/>
    </source>
</evidence>
<dbReference type="InterPro" id="IPR036457">
    <property type="entry name" value="PPM-type-like_dom_sf"/>
</dbReference>
<keyword evidence="2" id="KW-0472">Membrane</keyword>
<evidence type="ECO:0000256" key="2">
    <source>
        <dbReference type="SAM" id="Phobius"/>
    </source>
</evidence>
<dbReference type="EMBL" id="FODD01000017">
    <property type="protein sequence ID" value="SEO08914.1"/>
    <property type="molecule type" value="Genomic_DNA"/>
</dbReference>
<reference evidence="4 5" key="1">
    <citation type="submission" date="2016-10" db="EMBL/GenBank/DDBJ databases">
        <authorList>
            <person name="de Groot N.N."/>
        </authorList>
    </citation>
    <scope>NUCLEOTIDE SEQUENCE [LARGE SCALE GENOMIC DNA]</scope>
    <source>
        <strain evidence="4 5">CGMCC 4.2026</strain>
    </source>
</reference>
<feature type="transmembrane region" description="Helical" evidence="2">
    <location>
        <begin position="91"/>
        <end position="108"/>
    </location>
</feature>
<dbReference type="RefSeq" id="WP_069465581.1">
    <property type="nucleotide sequence ID" value="NZ_FODD01000017.1"/>
</dbReference>
<dbReference type="InterPro" id="IPR052016">
    <property type="entry name" value="Bact_Sigma-Reg"/>
</dbReference>
<keyword evidence="2" id="KW-0812">Transmembrane</keyword>
<dbReference type="STRING" id="310780.SAMN05216267_101718"/>
<protein>
    <submittedName>
        <fullName evidence="4">Stage II sporulation protein E (SpoIIE)</fullName>
    </submittedName>
</protein>
<keyword evidence="5" id="KW-1185">Reference proteome</keyword>
<dbReference type="Proteomes" id="UP000181951">
    <property type="component" value="Unassembled WGS sequence"/>
</dbReference>
<feature type="transmembrane region" description="Helical" evidence="2">
    <location>
        <begin position="57"/>
        <end position="79"/>
    </location>
</feature>
<feature type="transmembrane region" description="Helical" evidence="2">
    <location>
        <begin position="17"/>
        <end position="36"/>
    </location>
</feature>
<evidence type="ECO:0000313" key="4">
    <source>
        <dbReference type="EMBL" id="SEO08914.1"/>
    </source>
</evidence>
<gene>
    <name evidence="4" type="ORF">SAMN05216267_101718</name>
</gene>
<dbReference type="SMART" id="SM00331">
    <property type="entry name" value="PP2C_SIG"/>
    <property type="match status" value="1"/>
</dbReference>